<gene>
    <name evidence="4" type="primary">LDL1</name>
    <name evidence="4" type="ORF">AK812_SmicGene13421</name>
</gene>
<dbReference type="InterPro" id="IPR002937">
    <property type="entry name" value="Amino_oxidase"/>
</dbReference>
<dbReference type="InterPro" id="IPR050281">
    <property type="entry name" value="Flavin_monoamine_oxidase"/>
</dbReference>
<evidence type="ECO:0000256" key="1">
    <source>
        <dbReference type="SAM" id="Coils"/>
    </source>
</evidence>
<dbReference type="SUPFAM" id="SSF51905">
    <property type="entry name" value="FAD/NAD(P)-binding domain"/>
    <property type="match status" value="1"/>
</dbReference>
<keyword evidence="4" id="KW-0808">Transferase</keyword>
<keyword evidence="5" id="KW-1185">Reference proteome</keyword>
<reference evidence="4 5" key="1">
    <citation type="submission" date="2016-02" db="EMBL/GenBank/DDBJ databases">
        <title>Genome analysis of coral dinoflagellate symbionts highlights evolutionary adaptations to a symbiotic lifestyle.</title>
        <authorList>
            <person name="Aranda M."/>
            <person name="Li Y."/>
            <person name="Liew Y.J."/>
            <person name="Baumgarten S."/>
            <person name="Simakov O."/>
            <person name="Wilson M."/>
            <person name="Piel J."/>
            <person name="Ashoor H."/>
            <person name="Bougouffa S."/>
            <person name="Bajic V.B."/>
            <person name="Ryu T."/>
            <person name="Ravasi T."/>
            <person name="Bayer T."/>
            <person name="Micklem G."/>
            <person name="Kim H."/>
            <person name="Bhak J."/>
            <person name="Lajeunesse T.C."/>
            <person name="Voolstra C.R."/>
        </authorList>
    </citation>
    <scope>NUCLEOTIDE SEQUENCE [LARGE SCALE GENOMIC DNA]</scope>
    <source>
        <strain evidence="4 5">CCMP2467</strain>
    </source>
</reference>
<feature type="region of interest" description="Disordered" evidence="2">
    <location>
        <begin position="501"/>
        <end position="536"/>
    </location>
</feature>
<evidence type="ECO:0000259" key="3">
    <source>
        <dbReference type="Pfam" id="PF01593"/>
    </source>
</evidence>
<keyword evidence="4" id="KW-0489">Methyltransferase</keyword>
<sequence length="809" mass="90097">MTDDEIYGHLDFVVARPSIDEIRQGNFWRFDLVAILVSTRGLGVLEGKTEVDSQSFRTLTTMAAEALLERFESMHMDEELSADVVIIGGGVAGLTCSERVLRARPELQVLLLEWQDRLGGRLCSLKVGDVTADAGAAWVHGTDGNPLLLDGLLHKEDILPSSGHNIWLHGAAGGDSCSFLRSPEDDLWERRLAQLGSAAGRAGVPGKSLQEGLRDTEATLGPLSEAEARRLRLLQLWFGTSAEEIGMLEWDSEHGSMGDYPGPHAVLKGGAESLAARLAADAKRRGVQVRFGEEVVHMREDPAGVVVHCRSGLRCRATWAVLTASLGVLKKLGPSFIDPAMPATVQRALSRLQMCHYNKILLAVTEKAAARFPVWTDIDSSYFWQLFNYWPLNGKALMSIASVIPEAQEMCDKEAQEVAEKLLGLLPGEVLAVHMTRWGQVEWALGSYSMSTKDAEWDDVRSLVSGMEGRRIRLAGEHTHEEHQGGFHAAYLSGIRAAEEALQGPSGRPGEGQGFLGLQAESGPCSSAMKNDDVSEGSRELVDLSAEAVSSLGIHLAQIGQIISKSQLPPNRGEKSSAHKLKNSLEMYQGYTDEVQRRRMELEQKMADDFARLKAWRAQSGTEGKGLVEELEALYGKVRQQDKEIKKKQQQIEEEQARVKELEEAVALRDRKWDSLAEDYGKKLAKMRKEIVERGGLCSWLQCAFDEIRFKWKAAEEKEKLKIEHHQRMRKARAQARLDVIARERKKRLIQACMVALQEESIEGRHEKHLEELRRRHDDEILVMNAQLAQALGDEEKAKELVQEQVRRA</sequence>
<evidence type="ECO:0000313" key="4">
    <source>
        <dbReference type="EMBL" id="OLQ03579.1"/>
    </source>
</evidence>
<proteinExistence type="predicted"/>
<evidence type="ECO:0000313" key="5">
    <source>
        <dbReference type="Proteomes" id="UP000186817"/>
    </source>
</evidence>
<dbReference type="PANTHER" id="PTHR10742">
    <property type="entry name" value="FLAVIN MONOAMINE OXIDASE"/>
    <property type="match status" value="1"/>
</dbReference>
<feature type="domain" description="Amine oxidase" evidence="3">
    <location>
        <begin position="91"/>
        <end position="501"/>
    </location>
</feature>
<organism evidence="4 5">
    <name type="scientific">Symbiodinium microadriaticum</name>
    <name type="common">Dinoflagellate</name>
    <name type="synonym">Zooxanthella microadriatica</name>
    <dbReference type="NCBI Taxonomy" id="2951"/>
    <lineage>
        <taxon>Eukaryota</taxon>
        <taxon>Sar</taxon>
        <taxon>Alveolata</taxon>
        <taxon>Dinophyceae</taxon>
        <taxon>Suessiales</taxon>
        <taxon>Symbiodiniaceae</taxon>
        <taxon>Symbiodinium</taxon>
    </lineage>
</organism>
<feature type="coiled-coil region" evidence="1">
    <location>
        <begin position="631"/>
        <end position="672"/>
    </location>
</feature>
<comment type="caution">
    <text evidence="4">The sequence shown here is derived from an EMBL/GenBank/DDBJ whole genome shotgun (WGS) entry which is preliminary data.</text>
</comment>
<keyword evidence="1" id="KW-0175">Coiled coil</keyword>
<protein>
    <submittedName>
        <fullName evidence="4">Lysine-specific histone demethylase 1-like 1</fullName>
    </submittedName>
</protein>
<dbReference type="Pfam" id="PF01593">
    <property type="entry name" value="Amino_oxidase"/>
    <property type="match status" value="1"/>
</dbReference>
<accession>A0A1Q9E829</accession>
<dbReference type="Proteomes" id="UP000186817">
    <property type="component" value="Unassembled WGS sequence"/>
</dbReference>
<dbReference type="PANTHER" id="PTHR10742:SF410">
    <property type="entry name" value="LYSINE-SPECIFIC HISTONE DEMETHYLASE 2"/>
    <property type="match status" value="1"/>
</dbReference>
<name>A0A1Q9E829_SYMMI</name>
<dbReference type="GO" id="GO:0016491">
    <property type="term" value="F:oxidoreductase activity"/>
    <property type="evidence" value="ECO:0007669"/>
    <property type="project" value="InterPro"/>
</dbReference>
<evidence type="ECO:0000256" key="2">
    <source>
        <dbReference type="SAM" id="MobiDB-lite"/>
    </source>
</evidence>
<dbReference type="OrthoDB" id="5046242at2759"/>
<dbReference type="InterPro" id="IPR036188">
    <property type="entry name" value="FAD/NAD-bd_sf"/>
</dbReference>
<dbReference type="GO" id="GO:0032259">
    <property type="term" value="P:methylation"/>
    <property type="evidence" value="ECO:0007669"/>
    <property type="project" value="UniProtKB-KW"/>
</dbReference>
<dbReference type="GO" id="GO:0008168">
    <property type="term" value="F:methyltransferase activity"/>
    <property type="evidence" value="ECO:0007669"/>
    <property type="project" value="UniProtKB-KW"/>
</dbReference>
<dbReference type="AlphaFoldDB" id="A0A1Q9E829"/>
<dbReference type="Gene3D" id="3.50.50.60">
    <property type="entry name" value="FAD/NAD(P)-binding domain"/>
    <property type="match status" value="1"/>
</dbReference>
<dbReference type="Gene3D" id="3.90.660.10">
    <property type="match status" value="1"/>
</dbReference>
<dbReference type="EMBL" id="LSRX01000232">
    <property type="protein sequence ID" value="OLQ03579.1"/>
    <property type="molecule type" value="Genomic_DNA"/>
</dbReference>